<dbReference type="Proteomes" id="UP001383192">
    <property type="component" value="Unassembled WGS sequence"/>
</dbReference>
<feature type="region of interest" description="Disordered" evidence="2">
    <location>
        <begin position="256"/>
        <end position="311"/>
    </location>
</feature>
<feature type="compositionally biased region" description="Low complexity" evidence="2">
    <location>
        <begin position="1"/>
        <end position="45"/>
    </location>
</feature>
<dbReference type="PANTHER" id="PTHR31058:SF2">
    <property type="entry name" value="ZINC FINGER C4H2 DOMAIN-CONTAINING PROTEIN"/>
    <property type="match status" value="1"/>
</dbReference>
<feature type="compositionally biased region" description="Polar residues" evidence="2">
    <location>
        <begin position="260"/>
        <end position="271"/>
    </location>
</feature>
<reference evidence="3 4" key="1">
    <citation type="submission" date="2024-01" db="EMBL/GenBank/DDBJ databases">
        <title>A draft genome for a cacao thread blight-causing isolate of Paramarasmius palmivorus.</title>
        <authorList>
            <person name="Baruah I.K."/>
            <person name="Bukari Y."/>
            <person name="Amoako-Attah I."/>
            <person name="Meinhardt L.W."/>
            <person name="Bailey B.A."/>
            <person name="Cohen S.P."/>
        </authorList>
    </citation>
    <scope>NUCLEOTIDE SEQUENCE [LARGE SCALE GENOMIC DNA]</scope>
    <source>
        <strain evidence="3 4">GH-12</strain>
    </source>
</reference>
<feature type="region of interest" description="Disordered" evidence="2">
    <location>
        <begin position="1"/>
        <end position="110"/>
    </location>
</feature>
<evidence type="ECO:0000313" key="4">
    <source>
        <dbReference type="Proteomes" id="UP001383192"/>
    </source>
</evidence>
<evidence type="ECO:0000256" key="2">
    <source>
        <dbReference type="SAM" id="MobiDB-lite"/>
    </source>
</evidence>
<feature type="coiled-coil region" evidence="1">
    <location>
        <begin position="150"/>
        <end position="227"/>
    </location>
</feature>
<feature type="compositionally biased region" description="Low complexity" evidence="2">
    <location>
        <begin position="52"/>
        <end position="66"/>
    </location>
</feature>
<dbReference type="PANTHER" id="PTHR31058">
    <property type="entry name" value="ZINC FINGER C4H2 DOMAIN-CONTAINING PROTEIN"/>
    <property type="match status" value="1"/>
</dbReference>
<gene>
    <name evidence="3" type="ORF">VNI00_014121</name>
</gene>
<comment type="caution">
    <text evidence="3">The sequence shown here is derived from an EMBL/GenBank/DDBJ whole genome shotgun (WGS) entry which is preliminary data.</text>
</comment>
<dbReference type="GO" id="GO:0005634">
    <property type="term" value="C:nucleus"/>
    <property type="evidence" value="ECO:0007669"/>
    <property type="project" value="TreeGrafter"/>
</dbReference>
<accession>A0AAW0BUG3</accession>
<evidence type="ECO:0000256" key="1">
    <source>
        <dbReference type="SAM" id="Coils"/>
    </source>
</evidence>
<evidence type="ECO:0000313" key="3">
    <source>
        <dbReference type="EMBL" id="KAK7030377.1"/>
    </source>
</evidence>
<dbReference type="InterPro" id="IPR018482">
    <property type="entry name" value="Znf-C4H2"/>
</dbReference>
<dbReference type="Pfam" id="PF10146">
    <property type="entry name" value="zf-C4H2"/>
    <property type="match status" value="1"/>
</dbReference>
<keyword evidence="4" id="KW-1185">Reference proteome</keyword>
<feature type="compositionally biased region" description="Low complexity" evidence="2">
    <location>
        <begin position="89"/>
        <end position="108"/>
    </location>
</feature>
<dbReference type="EMBL" id="JAYKXP010000076">
    <property type="protein sequence ID" value="KAK7030377.1"/>
    <property type="molecule type" value="Genomic_DNA"/>
</dbReference>
<feature type="compositionally biased region" description="Basic residues" evidence="2">
    <location>
        <begin position="295"/>
        <end position="311"/>
    </location>
</feature>
<name>A0AAW0BUG3_9AGAR</name>
<organism evidence="3 4">
    <name type="scientific">Paramarasmius palmivorus</name>
    <dbReference type="NCBI Taxonomy" id="297713"/>
    <lineage>
        <taxon>Eukaryota</taxon>
        <taxon>Fungi</taxon>
        <taxon>Dikarya</taxon>
        <taxon>Basidiomycota</taxon>
        <taxon>Agaricomycotina</taxon>
        <taxon>Agaricomycetes</taxon>
        <taxon>Agaricomycetidae</taxon>
        <taxon>Agaricales</taxon>
        <taxon>Marasmiineae</taxon>
        <taxon>Marasmiaceae</taxon>
        <taxon>Paramarasmius</taxon>
    </lineage>
</organism>
<keyword evidence="1" id="KW-0175">Coiled coil</keyword>
<protein>
    <submittedName>
        <fullName evidence="3">Uncharacterized protein</fullName>
    </submittedName>
</protein>
<dbReference type="AlphaFoldDB" id="A0AAW0BUG3"/>
<proteinExistence type="predicted"/>
<sequence>MQPAATGAPRTTTTYVHYTSPSAATTRTVSTTTPTPAQLPTTVAPKDVTFKSYTPQPQPTASTSQPRLQTTVAPSSTVNTPAPVPAPVPSSSTSTSTPATSTSSVPANGITAQGDWTKDLVHLAKTAELKKHALTLQLHTAHILSSHALLEQKSKAIQDVKEQKNKLDSERARLLESLRQVNEDRDKVDMLQVGIEKECTELRTKILQISEGEYAKAKLQVDKLRQELGQTPLPSLQSMMDEKTSQYLNERRLNAVPAPANTNGTDINANNKRPAPAPAAASTSTIGADGQPQGKRPRGRPKGSKNRKGSG</sequence>